<dbReference type="InterPro" id="IPR050206">
    <property type="entry name" value="FtsK/SpoIIIE/SftA"/>
</dbReference>
<evidence type="ECO:0000256" key="6">
    <source>
        <dbReference type="ARBA" id="ARBA00022741"/>
    </source>
</evidence>
<feature type="compositionally biased region" description="Basic and acidic residues" evidence="15">
    <location>
        <begin position="224"/>
        <end position="238"/>
    </location>
</feature>
<keyword evidence="19" id="KW-1185">Reference proteome</keyword>
<dbReference type="AlphaFoldDB" id="A0A146GD85"/>
<evidence type="ECO:0000313" key="19">
    <source>
        <dbReference type="Proteomes" id="UP000076023"/>
    </source>
</evidence>
<comment type="similarity">
    <text evidence="2">Belongs to the FtsK/SpoIIIE/SftA family.</text>
</comment>
<dbReference type="PANTHER" id="PTHR22683">
    <property type="entry name" value="SPORULATION PROTEIN RELATED"/>
    <property type="match status" value="1"/>
</dbReference>
<feature type="transmembrane region" description="Helical" evidence="16">
    <location>
        <begin position="105"/>
        <end position="124"/>
    </location>
</feature>
<keyword evidence="6 14" id="KW-0547">Nucleotide-binding</keyword>
<evidence type="ECO:0000256" key="10">
    <source>
        <dbReference type="ARBA" id="ARBA00023125"/>
    </source>
</evidence>
<feature type="compositionally biased region" description="Basic and acidic residues" evidence="15">
    <location>
        <begin position="307"/>
        <end position="319"/>
    </location>
</feature>
<evidence type="ECO:0000256" key="2">
    <source>
        <dbReference type="ARBA" id="ARBA00006474"/>
    </source>
</evidence>
<dbReference type="Proteomes" id="UP000076023">
    <property type="component" value="Unassembled WGS sequence"/>
</dbReference>
<dbReference type="InterPro" id="IPR002543">
    <property type="entry name" value="FtsK_dom"/>
</dbReference>
<feature type="region of interest" description="Disordered" evidence="15">
    <location>
        <begin position="551"/>
        <end position="601"/>
    </location>
</feature>
<dbReference type="Pfam" id="PF13491">
    <property type="entry name" value="FtsK_4TM"/>
    <property type="match status" value="1"/>
</dbReference>
<dbReference type="OrthoDB" id="9807790at2"/>
<dbReference type="InterPro" id="IPR003593">
    <property type="entry name" value="AAA+_ATPase"/>
</dbReference>
<dbReference type="SMART" id="SM00382">
    <property type="entry name" value="AAA"/>
    <property type="match status" value="1"/>
</dbReference>
<dbReference type="InterPro" id="IPR018541">
    <property type="entry name" value="Ftsk_gamma"/>
</dbReference>
<comment type="subunit">
    <text evidence="13">Homohexamer. Forms a ring that surrounds DNA.</text>
</comment>
<comment type="caution">
    <text evidence="18">The sequence shown here is derived from an EMBL/GenBank/DDBJ whole genome shotgun (WGS) entry which is preliminary data.</text>
</comment>
<dbReference type="GO" id="GO:0007059">
    <property type="term" value="P:chromosome segregation"/>
    <property type="evidence" value="ECO:0007669"/>
    <property type="project" value="UniProtKB-KW"/>
</dbReference>
<feature type="transmembrane region" description="Helical" evidence="16">
    <location>
        <begin position="12"/>
        <end position="34"/>
    </location>
</feature>
<feature type="binding site" evidence="14">
    <location>
        <begin position="453"/>
        <end position="460"/>
    </location>
    <ligand>
        <name>ATP</name>
        <dbReference type="ChEBI" id="CHEBI:30616"/>
    </ligand>
</feature>
<evidence type="ECO:0000259" key="17">
    <source>
        <dbReference type="PROSITE" id="PS50901"/>
    </source>
</evidence>
<evidence type="ECO:0000256" key="1">
    <source>
        <dbReference type="ARBA" id="ARBA00004651"/>
    </source>
</evidence>
<dbReference type="InterPro" id="IPR025199">
    <property type="entry name" value="FtsK_4TM"/>
</dbReference>
<dbReference type="InterPro" id="IPR036388">
    <property type="entry name" value="WH-like_DNA-bd_sf"/>
</dbReference>
<organism evidence="18 19">
    <name type="scientific">Terrimicrobium sacchariphilum</name>
    <dbReference type="NCBI Taxonomy" id="690879"/>
    <lineage>
        <taxon>Bacteria</taxon>
        <taxon>Pseudomonadati</taxon>
        <taxon>Verrucomicrobiota</taxon>
        <taxon>Terrimicrobiia</taxon>
        <taxon>Terrimicrobiales</taxon>
        <taxon>Terrimicrobiaceae</taxon>
        <taxon>Terrimicrobium</taxon>
    </lineage>
</organism>
<evidence type="ECO:0000256" key="13">
    <source>
        <dbReference type="ARBA" id="ARBA00025923"/>
    </source>
</evidence>
<keyword evidence="4" id="KW-0132">Cell division</keyword>
<dbReference type="InterPro" id="IPR041027">
    <property type="entry name" value="FtsK_alpha"/>
</dbReference>
<keyword evidence="7" id="KW-0159">Chromosome partition</keyword>
<evidence type="ECO:0000256" key="16">
    <source>
        <dbReference type="SAM" id="Phobius"/>
    </source>
</evidence>
<keyword evidence="3" id="KW-1003">Cell membrane</keyword>
<feature type="region of interest" description="Disordered" evidence="15">
    <location>
        <begin position="224"/>
        <end position="295"/>
    </location>
</feature>
<dbReference type="EMBL" id="BDCO01000003">
    <property type="protein sequence ID" value="GAT35280.1"/>
    <property type="molecule type" value="Genomic_DNA"/>
</dbReference>
<dbReference type="GO" id="GO:0051301">
    <property type="term" value="P:cell division"/>
    <property type="evidence" value="ECO:0007669"/>
    <property type="project" value="UniProtKB-KW"/>
</dbReference>
<comment type="subcellular location">
    <subcellularLocation>
        <location evidence="1">Cell membrane</location>
        <topology evidence="1">Multi-pass membrane protein</topology>
    </subcellularLocation>
</comment>
<keyword evidence="12" id="KW-0131">Cell cycle</keyword>
<dbReference type="Pfam" id="PF09397">
    <property type="entry name" value="FtsK_gamma"/>
    <property type="match status" value="1"/>
</dbReference>
<name>A0A146GD85_TERSA</name>
<proteinExistence type="inferred from homology"/>
<dbReference type="FunCoup" id="A0A146GD85">
    <property type="interactions" value="111"/>
</dbReference>
<dbReference type="GO" id="GO:0005524">
    <property type="term" value="F:ATP binding"/>
    <property type="evidence" value="ECO:0007669"/>
    <property type="project" value="UniProtKB-UniRule"/>
</dbReference>
<dbReference type="Pfam" id="PF01580">
    <property type="entry name" value="FtsK_SpoIIIE"/>
    <property type="match status" value="1"/>
</dbReference>
<evidence type="ECO:0000256" key="4">
    <source>
        <dbReference type="ARBA" id="ARBA00022618"/>
    </source>
</evidence>
<dbReference type="InParanoid" id="A0A146GD85"/>
<accession>A0A146GD85</accession>
<dbReference type="Gene3D" id="1.10.10.10">
    <property type="entry name" value="Winged helix-like DNA-binding domain superfamily/Winged helix DNA-binding domain"/>
    <property type="match status" value="1"/>
</dbReference>
<dbReference type="SUPFAM" id="SSF46785">
    <property type="entry name" value="Winged helix' DNA-binding domain"/>
    <property type="match status" value="1"/>
</dbReference>
<keyword evidence="8 14" id="KW-0067">ATP-binding</keyword>
<keyword evidence="9 16" id="KW-1133">Transmembrane helix</keyword>
<evidence type="ECO:0000256" key="11">
    <source>
        <dbReference type="ARBA" id="ARBA00023136"/>
    </source>
</evidence>
<evidence type="ECO:0000256" key="9">
    <source>
        <dbReference type="ARBA" id="ARBA00022989"/>
    </source>
</evidence>
<evidence type="ECO:0000256" key="8">
    <source>
        <dbReference type="ARBA" id="ARBA00022840"/>
    </source>
</evidence>
<dbReference type="Gene3D" id="3.30.980.40">
    <property type="match status" value="1"/>
</dbReference>
<evidence type="ECO:0000256" key="12">
    <source>
        <dbReference type="ARBA" id="ARBA00023306"/>
    </source>
</evidence>
<feature type="compositionally biased region" description="Low complexity" evidence="15">
    <location>
        <begin position="242"/>
        <end position="258"/>
    </location>
</feature>
<keyword evidence="11 16" id="KW-0472">Membrane</keyword>
<keyword evidence="10" id="KW-0238">DNA-binding</keyword>
<dbReference type="PROSITE" id="PS50901">
    <property type="entry name" value="FTSK"/>
    <property type="match status" value="1"/>
</dbReference>
<feature type="compositionally biased region" description="Acidic residues" evidence="15">
    <location>
        <begin position="563"/>
        <end position="591"/>
    </location>
</feature>
<feature type="domain" description="FtsK" evidence="17">
    <location>
        <begin position="436"/>
        <end position="683"/>
    </location>
</feature>
<dbReference type="STRING" id="690879.TSACC_3345"/>
<dbReference type="InterPro" id="IPR027417">
    <property type="entry name" value="P-loop_NTPase"/>
</dbReference>
<dbReference type="SUPFAM" id="SSF52540">
    <property type="entry name" value="P-loop containing nucleoside triphosphate hydrolases"/>
    <property type="match status" value="1"/>
</dbReference>
<dbReference type="GO" id="GO:0003677">
    <property type="term" value="F:DNA binding"/>
    <property type="evidence" value="ECO:0007669"/>
    <property type="project" value="UniProtKB-KW"/>
</dbReference>
<evidence type="ECO:0000256" key="5">
    <source>
        <dbReference type="ARBA" id="ARBA00022692"/>
    </source>
</evidence>
<evidence type="ECO:0000256" key="7">
    <source>
        <dbReference type="ARBA" id="ARBA00022829"/>
    </source>
</evidence>
<dbReference type="SMART" id="SM00843">
    <property type="entry name" value="Ftsk_gamma"/>
    <property type="match status" value="1"/>
</dbReference>
<sequence>MANKPKRRGTWDAVIGLLFLGVALLLPVALISYHPRDIPAWVPLISTTTVSNPVMHNLCGVIGAIVAGYLYFLFGAAAYLWIIFFAGYGLAKLMIRDFSLRERAGWGFLCVLCGACLLQLQPWFLHGWEKAFRIEGPGGWVGKWVGEKAFGGPLGPVGAPVVLLLIYLVSLILATGFHPILVGRKMWNDWRKARAEAEKKRLAEMEETERMEAEQRKLAKQAEKLERQLRKKPAKGEDAPAEEPSAAPEPQAESFPEPRIFDATAPSAKKPSLADIEANRKKRSEPRPGLVGGLALENYQLPPLDLLDPHDEEGRKPADPSELLGVQNTIIDTLAQFGIKAQPGDITRGPTITRFEVYPDKGVRVDRITALERDIARATRAQRINILAPIPGKDTVGIEIANSSKVKVTLRELLETEDWLQTGAKLPLALGKDVYGKTIIADLAKMPHCLVAGTTGSGKSVCINSIIASLLFRYTPEELRFIMIDPKVVEMQTYNELPHLVTPVVTDPKKVLLALRWVVDEMEQRYQIFAKTGVRNIGAFNDRPLPKSQAELDAEAAAKGEEESPEDAPETVTEDTAAEPDAPEEDEEEEETKPISVPRDSDLIIPDRMPYIVVIIDELADLMQTAPADVESAIARITQMARAAGIHLIVATQTPRADVVTGIIKANIPSRIAFQVASGLDSRVILDQKGAEKLLGQGDMLYLPPASSQLQRSQGVLVTDDEIHRLVKFVAEQAKPKFESSIHDKLNSPTIDEEDVTDEDEELVDKVLEVMKQERRASTSLFQRRLRLGYTRAARIVDILEQRGIVGPRDGAKDREILIDLDSID</sequence>
<dbReference type="PANTHER" id="PTHR22683:SF41">
    <property type="entry name" value="DNA TRANSLOCASE FTSK"/>
    <property type="match status" value="1"/>
</dbReference>
<dbReference type="Gene3D" id="3.40.50.300">
    <property type="entry name" value="P-loop containing nucleotide triphosphate hydrolases"/>
    <property type="match status" value="1"/>
</dbReference>
<feature type="transmembrane region" description="Helical" evidence="16">
    <location>
        <begin position="161"/>
        <end position="182"/>
    </location>
</feature>
<protein>
    <submittedName>
        <fullName evidence="18">DNA segregation ATPase FtsK/SpoIIIE, S-DNA-T family</fullName>
    </submittedName>
</protein>
<feature type="region of interest" description="Disordered" evidence="15">
    <location>
        <begin position="303"/>
        <end position="322"/>
    </location>
</feature>
<dbReference type="RefSeq" id="WP_075081109.1">
    <property type="nucleotide sequence ID" value="NZ_BDCO01000003.1"/>
</dbReference>
<dbReference type="Pfam" id="PF17854">
    <property type="entry name" value="FtsK_alpha"/>
    <property type="match status" value="1"/>
</dbReference>
<evidence type="ECO:0000313" key="18">
    <source>
        <dbReference type="EMBL" id="GAT35280.1"/>
    </source>
</evidence>
<evidence type="ECO:0000256" key="15">
    <source>
        <dbReference type="SAM" id="MobiDB-lite"/>
    </source>
</evidence>
<dbReference type="GO" id="GO:0005886">
    <property type="term" value="C:plasma membrane"/>
    <property type="evidence" value="ECO:0007669"/>
    <property type="project" value="UniProtKB-SubCell"/>
</dbReference>
<dbReference type="InterPro" id="IPR036390">
    <property type="entry name" value="WH_DNA-bd_sf"/>
</dbReference>
<keyword evidence="5 16" id="KW-0812">Transmembrane</keyword>
<evidence type="ECO:0000256" key="14">
    <source>
        <dbReference type="PROSITE-ProRule" id="PRU00289"/>
    </source>
</evidence>
<gene>
    <name evidence="18" type="ORF">TSACC_3345</name>
</gene>
<evidence type="ECO:0000256" key="3">
    <source>
        <dbReference type="ARBA" id="ARBA00022475"/>
    </source>
</evidence>
<feature type="transmembrane region" description="Helical" evidence="16">
    <location>
        <begin position="54"/>
        <end position="84"/>
    </location>
</feature>
<reference evidence="19" key="1">
    <citation type="journal article" date="2017" name="Genome Announc.">
        <title>Draft Genome Sequence of Terrimicrobium sacchariphilum NM-5T, a Facultative Anaerobic Soil Bacterium of the Class Spartobacteria.</title>
        <authorList>
            <person name="Qiu Y.L."/>
            <person name="Tourlousse D.M."/>
            <person name="Matsuura N."/>
            <person name="Ohashi A."/>
            <person name="Sekiguchi Y."/>
        </authorList>
    </citation>
    <scope>NUCLEOTIDE SEQUENCE [LARGE SCALE GENOMIC DNA]</scope>
    <source>
        <strain evidence="19">NM-5</strain>
    </source>
</reference>